<dbReference type="EMBL" id="PYAT01000004">
    <property type="protein sequence ID" value="PSL40627.1"/>
    <property type="molecule type" value="Genomic_DNA"/>
</dbReference>
<feature type="transmembrane region" description="Helical" evidence="1">
    <location>
        <begin position="41"/>
        <end position="62"/>
    </location>
</feature>
<name>A0A2P8H352_9BACL</name>
<gene>
    <name evidence="2" type="ORF">B0H99_10489</name>
</gene>
<keyword evidence="1" id="KW-1133">Transmembrane helix</keyword>
<feature type="transmembrane region" description="Helical" evidence="1">
    <location>
        <begin position="12"/>
        <end position="35"/>
    </location>
</feature>
<dbReference type="OrthoDB" id="282803at2"/>
<dbReference type="Pfam" id="PF09527">
    <property type="entry name" value="ATPase_gene1"/>
    <property type="match status" value="1"/>
</dbReference>
<evidence type="ECO:0000256" key="1">
    <source>
        <dbReference type="SAM" id="Phobius"/>
    </source>
</evidence>
<keyword evidence="3" id="KW-1185">Reference proteome</keyword>
<organism evidence="2 3">
    <name type="scientific">Planomicrobium soli</name>
    <dbReference type="NCBI Taxonomy" id="1176648"/>
    <lineage>
        <taxon>Bacteria</taxon>
        <taxon>Bacillati</taxon>
        <taxon>Bacillota</taxon>
        <taxon>Bacilli</taxon>
        <taxon>Bacillales</taxon>
        <taxon>Caryophanaceae</taxon>
        <taxon>Planomicrobium</taxon>
    </lineage>
</organism>
<keyword evidence="1" id="KW-0812">Transmembrane</keyword>
<dbReference type="InterPro" id="IPR032820">
    <property type="entry name" value="ATPase_put"/>
</dbReference>
<evidence type="ECO:0000313" key="3">
    <source>
        <dbReference type="Proteomes" id="UP000242682"/>
    </source>
</evidence>
<proteinExistence type="predicted"/>
<accession>A0A2P8H352</accession>
<sequence length="73" mass="7928">MRPTKSPLQAMVLYSAILSQLVGSVLIGLFTGMWLDDQFGTAPLFLIIGLLTGLAIGVWAMLKTVQKFESGDR</sequence>
<dbReference type="Proteomes" id="UP000242682">
    <property type="component" value="Unassembled WGS sequence"/>
</dbReference>
<dbReference type="RefSeq" id="WP_106533014.1">
    <property type="nucleotide sequence ID" value="NZ_PYAT01000004.1"/>
</dbReference>
<evidence type="ECO:0000313" key="2">
    <source>
        <dbReference type="EMBL" id="PSL40627.1"/>
    </source>
</evidence>
<keyword evidence="1" id="KW-0472">Membrane</keyword>
<reference evidence="2 3" key="1">
    <citation type="submission" date="2018-03" db="EMBL/GenBank/DDBJ databases">
        <title>Genomic Encyclopedia of Type Strains, Phase III (KMG-III): the genomes of soil and plant-associated and newly described type strains.</title>
        <authorList>
            <person name="Whitman W."/>
        </authorList>
    </citation>
    <scope>NUCLEOTIDE SEQUENCE [LARGE SCALE GENOMIC DNA]</scope>
    <source>
        <strain evidence="2 3">CGMCC 1.12259</strain>
    </source>
</reference>
<protein>
    <submittedName>
        <fullName evidence="2">Putative F0F1-ATPase subunit (Ca2+/Mg2+ transporter)</fullName>
    </submittedName>
</protein>
<dbReference type="AlphaFoldDB" id="A0A2P8H352"/>
<comment type="caution">
    <text evidence="2">The sequence shown here is derived from an EMBL/GenBank/DDBJ whole genome shotgun (WGS) entry which is preliminary data.</text>
</comment>